<dbReference type="InterPro" id="IPR042099">
    <property type="entry name" value="ANL_N_sf"/>
</dbReference>
<name>A0AA39PCF1_9AGAR</name>
<dbReference type="Proteomes" id="UP001175227">
    <property type="component" value="Unassembled WGS sequence"/>
</dbReference>
<keyword evidence="2" id="KW-1185">Reference proteome</keyword>
<proteinExistence type="predicted"/>
<gene>
    <name evidence="1" type="ORF">IW261DRAFT_1418402</name>
</gene>
<evidence type="ECO:0000313" key="2">
    <source>
        <dbReference type="Proteomes" id="UP001175227"/>
    </source>
</evidence>
<dbReference type="AlphaFoldDB" id="A0AA39PCF1"/>
<accession>A0AA39PCF1</accession>
<dbReference type="Gene3D" id="3.40.50.12780">
    <property type="entry name" value="N-terminal domain of ligase-like"/>
    <property type="match status" value="1"/>
</dbReference>
<dbReference type="EMBL" id="JAUEPR010000008">
    <property type="protein sequence ID" value="KAK0481295.1"/>
    <property type="molecule type" value="Genomic_DNA"/>
</dbReference>
<comment type="caution">
    <text evidence="1">The sequence shown here is derived from an EMBL/GenBank/DDBJ whole genome shotgun (WGS) entry which is preliminary data.</text>
</comment>
<organism evidence="1 2">
    <name type="scientific">Armillaria novae-zelandiae</name>
    <dbReference type="NCBI Taxonomy" id="153914"/>
    <lineage>
        <taxon>Eukaryota</taxon>
        <taxon>Fungi</taxon>
        <taxon>Dikarya</taxon>
        <taxon>Basidiomycota</taxon>
        <taxon>Agaricomycotina</taxon>
        <taxon>Agaricomycetes</taxon>
        <taxon>Agaricomycetidae</taxon>
        <taxon>Agaricales</taxon>
        <taxon>Marasmiineae</taxon>
        <taxon>Physalacriaceae</taxon>
        <taxon>Armillaria</taxon>
    </lineage>
</organism>
<sequence length="277" mass="31636">MKRWNPCCSLKEEYSQHQEVVDGRVSKVWKNLWPSIRVFFLQLANEHAKKTYLVFEKERDTFQEILNEAVKCAAIFRDVYKIKKDPEQADKIEPIAPDLKHASGTSGYLIIQDHEGKGFWEGMNTWSTMLSKHDIGPNRVLEDDPQVSPDDDAMIIFMSGTTGLPKCALSMQELPWPKGMLFDEAYHILLHQFQVHGSRFTGTSQGIKLVLMQKWNVEEVAPSLAKRSKQAFPHAVFEALEDYSGGFKLIVRLDLETAPLRAKLYQPVTLVSCHLMG</sequence>
<evidence type="ECO:0000313" key="1">
    <source>
        <dbReference type="EMBL" id="KAK0481295.1"/>
    </source>
</evidence>
<protein>
    <submittedName>
        <fullName evidence="1">Uncharacterized protein</fullName>
    </submittedName>
</protein>
<dbReference type="SUPFAM" id="SSF56801">
    <property type="entry name" value="Acetyl-CoA synthetase-like"/>
    <property type="match status" value="1"/>
</dbReference>
<reference evidence="1" key="1">
    <citation type="submission" date="2023-06" db="EMBL/GenBank/DDBJ databases">
        <authorList>
            <consortium name="Lawrence Berkeley National Laboratory"/>
            <person name="Ahrendt S."/>
            <person name="Sahu N."/>
            <person name="Indic B."/>
            <person name="Wong-Bajracharya J."/>
            <person name="Merenyi Z."/>
            <person name="Ke H.-M."/>
            <person name="Monk M."/>
            <person name="Kocsube S."/>
            <person name="Drula E."/>
            <person name="Lipzen A."/>
            <person name="Balint B."/>
            <person name="Henrissat B."/>
            <person name="Andreopoulos B."/>
            <person name="Martin F.M."/>
            <person name="Harder C.B."/>
            <person name="Rigling D."/>
            <person name="Ford K.L."/>
            <person name="Foster G.D."/>
            <person name="Pangilinan J."/>
            <person name="Papanicolaou A."/>
            <person name="Barry K."/>
            <person name="LaButti K."/>
            <person name="Viragh M."/>
            <person name="Koriabine M."/>
            <person name="Yan M."/>
            <person name="Riley R."/>
            <person name="Champramary S."/>
            <person name="Plett K.L."/>
            <person name="Tsai I.J."/>
            <person name="Slot J."/>
            <person name="Sipos G."/>
            <person name="Plett J."/>
            <person name="Nagy L.G."/>
            <person name="Grigoriev I.V."/>
        </authorList>
    </citation>
    <scope>NUCLEOTIDE SEQUENCE</scope>
    <source>
        <strain evidence="1">ICMP 16352</strain>
    </source>
</reference>